<dbReference type="Proteomes" id="UP001316087">
    <property type="component" value="Unassembled WGS sequence"/>
</dbReference>
<feature type="chain" id="PRO_5046427470" evidence="2">
    <location>
        <begin position="21"/>
        <end position="555"/>
    </location>
</feature>
<dbReference type="InterPro" id="IPR030678">
    <property type="entry name" value="Peptide/Ni-bd"/>
</dbReference>
<evidence type="ECO:0000256" key="2">
    <source>
        <dbReference type="SAM" id="SignalP"/>
    </source>
</evidence>
<dbReference type="PANTHER" id="PTHR30290:SF79">
    <property type="entry name" value="DIPEPTIDE-BINDING PROTEIN DPPE"/>
    <property type="match status" value="1"/>
</dbReference>
<dbReference type="Gene3D" id="3.10.105.10">
    <property type="entry name" value="Dipeptide-binding Protein, Domain 3"/>
    <property type="match status" value="1"/>
</dbReference>
<proteinExistence type="predicted"/>
<dbReference type="Pfam" id="PF00496">
    <property type="entry name" value="SBP_bac_5"/>
    <property type="match status" value="1"/>
</dbReference>
<organism evidence="4 5">
    <name type="scientific">Solibacillus palustris</name>
    <dbReference type="NCBI Taxonomy" id="2908203"/>
    <lineage>
        <taxon>Bacteria</taxon>
        <taxon>Bacillati</taxon>
        <taxon>Bacillota</taxon>
        <taxon>Bacilli</taxon>
        <taxon>Bacillales</taxon>
        <taxon>Caryophanaceae</taxon>
        <taxon>Solibacillus</taxon>
    </lineage>
</organism>
<dbReference type="PIRSF" id="PIRSF002741">
    <property type="entry name" value="MppA"/>
    <property type="match status" value="1"/>
</dbReference>
<dbReference type="PANTHER" id="PTHR30290">
    <property type="entry name" value="PERIPLASMIC BINDING COMPONENT OF ABC TRANSPORTER"/>
    <property type="match status" value="1"/>
</dbReference>
<keyword evidence="5" id="KW-1185">Reference proteome</keyword>
<dbReference type="CDD" id="cd08504">
    <property type="entry name" value="PBP2_OppA"/>
    <property type="match status" value="1"/>
</dbReference>
<dbReference type="InterPro" id="IPR039424">
    <property type="entry name" value="SBP_5"/>
</dbReference>
<dbReference type="InterPro" id="IPR000914">
    <property type="entry name" value="SBP_5_dom"/>
</dbReference>
<name>A0ABS9UGW3_9BACL</name>
<protein>
    <submittedName>
        <fullName evidence="4">Peptide ABC transporter substrate-binding protein</fullName>
    </submittedName>
</protein>
<evidence type="ECO:0000313" key="5">
    <source>
        <dbReference type="Proteomes" id="UP001316087"/>
    </source>
</evidence>
<feature type="region of interest" description="Disordered" evidence="1">
    <location>
        <begin position="27"/>
        <end position="53"/>
    </location>
</feature>
<reference evidence="4 5" key="1">
    <citation type="submission" date="2022-03" db="EMBL/GenBank/DDBJ databases">
        <authorList>
            <person name="Jo J.-H."/>
            <person name="Im W.-T."/>
        </authorList>
    </citation>
    <scope>NUCLEOTIDE SEQUENCE [LARGE SCALE GENOMIC DNA]</scope>
    <source>
        <strain evidence="4 5">MA9</strain>
    </source>
</reference>
<comment type="caution">
    <text evidence="4">The sequence shown here is derived from an EMBL/GenBank/DDBJ whole genome shotgun (WGS) entry which is preliminary data.</text>
</comment>
<evidence type="ECO:0000313" key="4">
    <source>
        <dbReference type="EMBL" id="MCH7323198.1"/>
    </source>
</evidence>
<sequence>MKFNKFLTLMMVLVLSIVLAACGSDDSKEEVDTSSEGTTDTGTESTTEPASEPKELNLVFGSEPPSIHPGLATDTTSSTMIQNIFEGLMTMENGEAKEAAAESYEISDDLLTYTFKLRDAKWTNGDPVTAEDFAYSWKWVLDPANASEYASILYPIKGAEAFNTGSGSGDDLGIKVVDEKTIEVTLEVPTPYFLELTAFKTMYPFHKGTQEANANWFAEADSIVSNGPYTLTEWVHNGNLVLTKSDSYWDAANVKIDTVNISIVESESSQMAMYDADEIDFLGTNFGSISLEALDRLKADGTLNVEPYSGIYNYKFNTTDKVMSNANIRKALALSIDRAGLIKNITKGEQEPALGMVPNAVGGFGDDSGYFKDADYEGAKKFLEAGLKELGLASPADLEITVSYNTSEAHAAIAQFIQQGWASQLGINVKLDNAEWQVYLDKLSNLDYQVGRLGWIADYNDAYTFLEMYNTASNGNNDTGWENADYTALLKQSVIEADPAKRTAILLEAEAIMMDEMPVAPIYFYTNLYINKDFVTGMVPDALGNISLKNVDINK</sequence>
<accession>A0ABS9UGW3</accession>
<dbReference type="SUPFAM" id="SSF53850">
    <property type="entry name" value="Periplasmic binding protein-like II"/>
    <property type="match status" value="1"/>
</dbReference>
<gene>
    <name evidence="4" type="ORF">LZ480_15075</name>
</gene>
<feature type="domain" description="Solute-binding protein family 5" evidence="3">
    <location>
        <begin position="97"/>
        <end position="476"/>
    </location>
</feature>
<evidence type="ECO:0000259" key="3">
    <source>
        <dbReference type="Pfam" id="PF00496"/>
    </source>
</evidence>
<keyword evidence="2" id="KW-0732">Signal</keyword>
<dbReference type="Gene3D" id="3.40.190.10">
    <property type="entry name" value="Periplasmic binding protein-like II"/>
    <property type="match status" value="1"/>
</dbReference>
<dbReference type="RefSeq" id="WP_241370370.1">
    <property type="nucleotide sequence ID" value="NZ_JAKZFC010000006.1"/>
</dbReference>
<feature type="compositionally biased region" description="Low complexity" evidence="1">
    <location>
        <begin position="34"/>
        <end position="48"/>
    </location>
</feature>
<evidence type="ECO:0000256" key="1">
    <source>
        <dbReference type="SAM" id="MobiDB-lite"/>
    </source>
</evidence>
<dbReference type="PROSITE" id="PS51257">
    <property type="entry name" value="PROKAR_LIPOPROTEIN"/>
    <property type="match status" value="1"/>
</dbReference>
<feature type="signal peptide" evidence="2">
    <location>
        <begin position="1"/>
        <end position="20"/>
    </location>
</feature>
<dbReference type="EMBL" id="JAKZFC010000006">
    <property type="protein sequence ID" value="MCH7323198.1"/>
    <property type="molecule type" value="Genomic_DNA"/>
</dbReference>
<dbReference type="Gene3D" id="3.90.76.10">
    <property type="entry name" value="Dipeptide-binding Protein, Domain 1"/>
    <property type="match status" value="1"/>
</dbReference>